<evidence type="ECO:0000313" key="3">
    <source>
        <dbReference type="EnsemblMetazoa" id="SMAR003220-PA"/>
    </source>
</evidence>
<reference evidence="3" key="2">
    <citation type="submission" date="2015-02" db="UniProtKB">
        <authorList>
            <consortium name="EnsemblMetazoa"/>
        </authorList>
    </citation>
    <scope>IDENTIFICATION</scope>
</reference>
<dbReference type="EMBL" id="JH431301">
    <property type="status" value="NOT_ANNOTATED_CDS"/>
    <property type="molecule type" value="Genomic_DNA"/>
</dbReference>
<dbReference type="EnsemblMetazoa" id="SMAR003220-RA">
    <property type="protein sequence ID" value="SMAR003220-PA"/>
    <property type="gene ID" value="SMAR003220"/>
</dbReference>
<dbReference type="GO" id="GO:0003677">
    <property type="term" value="F:DNA binding"/>
    <property type="evidence" value="ECO:0007669"/>
    <property type="project" value="InterPro"/>
</dbReference>
<dbReference type="HOGENOM" id="CLU_2226483_0_0_1"/>
<dbReference type="Pfam" id="PF11427">
    <property type="entry name" value="HTH_Tnp_Tc3_1"/>
    <property type="match status" value="1"/>
</dbReference>
<dbReference type="GO" id="GO:0005634">
    <property type="term" value="C:nucleus"/>
    <property type="evidence" value="ECO:0007669"/>
    <property type="project" value="UniProtKB-SubCell"/>
</dbReference>
<dbReference type="AlphaFoldDB" id="T1IQA9"/>
<sequence length="106" mass="11593">MAYHKLPLSGISIVIANGGNLKCSILLTQVYQLLFPAMPRGTNLTDYEKGQIDTLKTAGNSARAISKAIGRSPGVIINYINLGKKYGQKKDQEGLKNCLIDRKEEL</sequence>
<dbReference type="Proteomes" id="UP000014500">
    <property type="component" value="Unassembled WGS sequence"/>
</dbReference>
<accession>T1IQA9</accession>
<proteinExistence type="predicted"/>
<evidence type="ECO:0000313" key="4">
    <source>
        <dbReference type="Proteomes" id="UP000014500"/>
    </source>
</evidence>
<reference evidence="4" key="1">
    <citation type="submission" date="2011-05" db="EMBL/GenBank/DDBJ databases">
        <authorList>
            <person name="Richards S.R."/>
            <person name="Qu J."/>
            <person name="Jiang H."/>
            <person name="Jhangiani S.N."/>
            <person name="Agravi P."/>
            <person name="Goodspeed R."/>
            <person name="Gross S."/>
            <person name="Mandapat C."/>
            <person name="Jackson L."/>
            <person name="Mathew T."/>
            <person name="Pu L."/>
            <person name="Thornton R."/>
            <person name="Saada N."/>
            <person name="Wilczek-Boney K.B."/>
            <person name="Lee S."/>
            <person name="Kovar C."/>
            <person name="Wu Y."/>
            <person name="Scherer S.E."/>
            <person name="Worley K.C."/>
            <person name="Muzny D.M."/>
            <person name="Gibbs R."/>
        </authorList>
    </citation>
    <scope>NUCLEOTIDE SEQUENCE</scope>
    <source>
        <strain evidence="4">Brora</strain>
    </source>
</reference>
<comment type="subcellular location">
    <subcellularLocation>
        <location evidence="1">Nucleus</location>
    </subcellularLocation>
</comment>
<dbReference type="Gene3D" id="1.10.10.60">
    <property type="entry name" value="Homeodomain-like"/>
    <property type="match status" value="1"/>
</dbReference>
<evidence type="ECO:0000256" key="1">
    <source>
        <dbReference type="ARBA" id="ARBA00004123"/>
    </source>
</evidence>
<name>T1IQA9_STRMM</name>
<dbReference type="PhylomeDB" id="T1IQA9"/>
<protein>
    <recommendedName>
        <fullName evidence="2">Tc3 transposase DNA binding domain-containing protein</fullName>
    </recommendedName>
</protein>
<feature type="domain" description="Tc3 transposase DNA binding" evidence="2">
    <location>
        <begin position="40"/>
        <end position="87"/>
    </location>
</feature>
<keyword evidence="4" id="KW-1185">Reference proteome</keyword>
<dbReference type="InterPro" id="IPR025898">
    <property type="entry name" value="Tc3_transposase_DNA-bd_dom"/>
</dbReference>
<dbReference type="InterPro" id="IPR009057">
    <property type="entry name" value="Homeodomain-like_sf"/>
</dbReference>
<dbReference type="SUPFAM" id="SSF46689">
    <property type="entry name" value="Homeodomain-like"/>
    <property type="match status" value="1"/>
</dbReference>
<organism evidence="3 4">
    <name type="scientific">Strigamia maritima</name>
    <name type="common">European centipede</name>
    <name type="synonym">Geophilus maritimus</name>
    <dbReference type="NCBI Taxonomy" id="126957"/>
    <lineage>
        <taxon>Eukaryota</taxon>
        <taxon>Metazoa</taxon>
        <taxon>Ecdysozoa</taxon>
        <taxon>Arthropoda</taxon>
        <taxon>Myriapoda</taxon>
        <taxon>Chilopoda</taxon>
        <taxon>Pleurostigmophora</taxon>
        <taxon>Geophilomorpha</taxon>
        <taxon>Linotaeniidae</taxon>
        <taxon>Strigamia</taxon>
    </lineage>
</organism>
<evidence type="ECO:0000259" key="2">
    <source>
        <dbReference type="Pfam" id="PF11427"/>
    </source>
</evidence>